<sequence length="236" mass="25951">MCLILLAWHVHPEFPLVVAANRDEFLDRPTLPAHRWHDHPTIFAGRDSRAGGTWMGITADCRFAALTNYRDPALHREDAASRGHIVRDALLSKDISSFLESLRDARDRYNPFNLLVGDAQTLFCLESRGGSIQTLPPGIHGLSNADLNTSWPKVETGKRRLAAVLPALPACERLFELLSDTEQAPDDALPATGVPIEWERMLSAACIRAPGYGTRSQTVVLWPKGGAAVLSERVLA</sequence>
<dbReference type="Pfam" id="PF05742">
    <property type="entry name" value="TANGO2"/>
    <property type="match status" value="1"/>
</dbReference>
<protein>
    <submittedName>
        <fullName evidence="1">Uncharacterized protein with NRDE domain</fullName>
    </submittedName>
</protein>
<evidence type="ECO:0000313" key="1">
    <source>
        <dbReference type="EMBL" id="MBB4011498.1"/>
    </source>
</evidence>
<dbReference type="PANTHER" id="PTHR17985:SF8">
    <property type="entry name" value="TRANSPORT AND GOLGI ORGANIZATION PROTEIN 2 HOMOLOG"/>
    <property type="match status" value="1"/>
</dbReference>
<evidence type="ECO:0000313" key="2">
    <source>
        <dbReference type="Proteomes" id="UP000561045"/>
    </source>
</evidence>
<proteinExistence type="predicted"/>
<dbReference type="AlphaFoldDB" id="A0A840BIQ0"/>
<dbReference type="PANTHER" id="PTHR17985">
    <property type="entry name" value="SER/THR-RICH PROTEIN T10 IN DGCR REGION"/>
    <property type="match status" value="1"/>
</dbReference>
<organism evidence="1 2">
    <name type="scientific">Niveibacterium umoris</name>
    <dbReference type="NCBI Taxonomy" id="1193620"/>
    <lineage>
        <taxon>Bacteria</taxon>
        <taxon>Pseudomonadati</taxon>
        <taxon>Pseudomonadota</taxon>
        <taxon>Betaproteobacteria</taxon>
        <taxon>Rhodocyclales</taxon>
        <taxon>Rhodocyclaceae</taxon>
        <taxon>Niveibacterium</taxon>
    </lineage>
</organism>
<dbReference type="InterPro" id="IPR008551">
    <property type="entry name" value="TANGO2"/>
</dbReference>
<dbReference type="Proteomes" id="UP000561045">
    <property type="component" value="Unassembled WGS sequence"/>
</dbReference>
<name>A0A840BIQ0_9RHOO</name>
<keyword evidence="2" id="KW-1185">Reference proteome</keyword>
<gene>
    <name evidence="1" type="ORF">GGR36_000806</name>
</gene>
<comment type="caution">
    <text evidence="1">The sequence shown here is derived from an EMBL/GenBank/DDBJ whole genome shotgun (WGS) entry which is preliminary data.</text>
</comment>
<reference evidence="1 2" key="1">
    <citation type="submission" date="2020-08" db="EMBL/GenBank/DDBJ databases">
        <title>Genomic Encyclopedia of Type Strains, Phase IV (KMG-IV): sequencing the most valuable type-strain genomes for metagenomic binning, comparative biology and taxonomic classification.</title>
        <authorList>
            <person name="Goeker M."/>
        </authorList>
    </citation>
    <scope>NUCLEOTIDE SEQUENCE [LARGE SCALE GENOMIC DNA]</scope>
    <source>
        <strain evidence="1 2">DSM 106739</strain>
    </source>
</reference>
<accession>A0A840BIQ0</accession>
<dbReference type="EMBL" id="JACIET010000001">
    <property type="protein sequence ID" value="MBB4011498.1"/>
    <property type="molecule type" value="Genomic_DNA"/>
</dbReference>
<dbReference type="RefSeq" id="WP_183632119.1">
    <property type="nucleotide sequence ID" value="NZ_BAABLE010000011.1"/>
</dbReference>